<evidence type="ECO:0000256" key="4">
    <source>
        <dbReference type="ARBA" id="ARBA00023295"/>
    </source>
</evidence>
<feature type="domain" description="Pullulanase carbohydrate-binding module 41" evidence="7">
    <location>
        <begin position="31"/>
        <end position="116"/>
    </location>
</feature>
<dbReference type="InterPro" id="IPR005323">
    <property type="entry name" value="CBM41_pullulanase"/>
</dbReference>
<dbReference type="OrthoDB" id="2678976at2"/>
<evidence type="ECO:0000259" key="7">
    <source>
        <dbReference type="Pfam" id="PF03714"/>
    </source>
</evidence>
<gene>
    <name evidence="8" type="ORF">SAMN04488542_12311</name>
</gene>
<keyword evidence="9" id="KW-1185">Reference proteome</keyword>
<protein>
    <submittedName>
        <fullName evidence="8">Pullanase-associated domain-containing protein</fullName>
    </submittedName>
</protein>
<dbReference type="InterPro" id="IPR013784">
    <property type="entry name" value="Carb-bd-like_fold"/>
</dbReference>
<dbReference type="GO" id="GO:0030246">
    <property type="term" value="F:carbohydrate binding"/>
    <property type="evidence" value="ECO:0007669"/>
    <property type="project" value="InterPro"/>
</dbReference>
<keyword evidence="4" id="KW-0326">Glycosidase</keyword>
<dbReference type="EMBL" id="FNBG01000023">
    <property type="protein sequence ID" value="SDG00840.1"/>
    <property type="molecule type" value="Genomic_DNA"/>
</dbReference>
<reference evidence="8 9" key="1">
    <citation type="submission" date="2016-10" db="EMBL/GenBank/DDBJ databases">
        <authorList>
            <person name="de Groot N.N."/>
        </authorList>
    </citation>
    <scope>NUCLEOTIDE SEQUENCE [LARGE SCALE GENOMIC DNA]</scope>
    <source>
        <strain evidence="8 9">DSM 28129</strain>
    </source>
</reference>
<organism evidence="8 9">
    <name type="scientific">Fontibacillus panacisegetis</name>
    <dbReference type="NCBI Taxonomy" id="670482"/>
    <lineage>
        <taxon>Bacteria</taxon>
        <taxon>Bacillati</taxon>
        <taxon>Bacillota</taxon>
        <taxon>Bacilli</taxon>
        <taxon>Bacillales</taxon>
        <taxon>Paenibacillaceae</taxon>
        <taxon>Fontibacillus</taxon>
    </lineage>
</organism>
<accession>A0A1G7QT55</accession>
<keyword evidence="3" id="KW-0378">Hydrolase</keyword>
<evidence type="ECO:0000256" key="1">
    <source>
        <dbReference type="ARBA" id="ARBA00008061"/>
    </source>
</evidence>
<dbReference type="Pfam" id="PF03714">
    <property type="entry name" value="PUD"/>
    <property type="match status" value="1"/>
</dbReference>
<feature type="chain" id="PRO_5011472207" evidence="6">
    <location>
        <begin position="25"/>
        <end position="158"/>
    </location>
</feature>
<feature type="signal peptide" evidence="6">
    <location>
        <begin position="1"/>
        <end position="24"/>
    </location>
</feature>
<sequence length="158" mass="17278">MKTLLSGLLIAVFCYVLFVPLVNAEGTDTTKVIIHYTPQEGDTKDWSIWVWGDEAEGARFPFTSVDENGVKTAEIELPGKFAKVGFVVSTEDWIKDGGDQFIDIVNGVGEAHVTGGALDSAEGSGNAPMLWLIVGPLLVIIYITVMEQLRRRRHPTTV</sequence>
<dbReference type="Proteomes" id="UP000198972">
    <property type="component" value="Unassembled WGS sequence"/>
</dbReference>
<keyword evidence="5" id="KW-0812">Transmembrane</keyword>
<proteinExistence type="inferred from homology"/>
<keyword evidence="5" id="KW-0472">Membrane</keyword>
<evidence type="ECO:0000256" key="6">
    <source>
        <dbReference type="SAM" id="SignalP"/>
    </source>
</evidence>
<comment type="similarity">
    <text evidence="1">Belongs to the glycosyl hydrolase 13 family.</text>
</comment>
<dbReference type="Gene3D" id="2.60.40.1110">
    <property type="match status" value="1"/>
</dbReference>
<feature type="transmembrane region" description="Helical" evidence="5">
    <location>
        <begin position="128"/>
        <end position="145"/>
    </location>
</feature>
<evidence type="ECO:0000256" key="5">
    <source>
        <dbReference type="SAM" id="Phobius"/>
    </source>
</evidence>
<keyword evidence="5" id="KW-1133">Transmembrane helix</keyword>
<evidence type="ECO:0000256" key="2">
    <source>
        <dbReference type="ARBA" id="ARBA00022729"/>
    </source>
</evidence>
<dbReference type="STRING" id="670482.SAMN04488542_12311"/>
<dbReference type="GO" id="GO:0016798">
    <property type="term" value="F:hydrolase activity, acting on glycosyl bonds"/>
    <property type="evidence" value="ECO:0007669"/>
    <property type="project" value="UniProtKB-KW"/>
</dbReference>
<dbReference type="GO" id="GO:0005975">
    <property type="term" value="P:carbohydrate metabolic process"/>
    <property type="evidence" value="ECO:0007669"/>
    <property type="project" value="InterPro"/>
</dbReference>
<evidence type="ECO:0000313" key="8">
    <source>
        <dbReference type="EMBL" id="SDG00840.1"/>
    </source>
</evidence>
<keyword evidence="2 6" id="KW-0732">Signal</keyword>
<dbReference type="SUPFAM" id="SSF49452">
    <property type="entry name" value="Starch-binding domain-like"/>
    <property type="match status" value="1"/>
</dbReference>
<dbReference type="RefSeq" id="WP_091233565.1">
    <property type="nucleotide sequence ID" value="NZ_FNBG01000023.1"/>
</dbReference>
<name>A0A1G7QT55_9BACL</name>
<dbReference type="AlphaFoldDB" id="A0A1G7QT55"/>
<dbReference type="CDD" id="cd10315">
    <property type="entry name" value="CBM41_pullulanase"/>
    <property type="match status" value="1"/>
</dbReference>
<evidence type="ECO:0000313" key="9">
    <source>
        <dbReference type="Proteomes" id="UP000198972"/>
    </source>
</evidence>
<evidence type="ECO:0000256" key="3">
    <source>
        <dbReference type="ARBA" id="ARBA00022801"/>
    </source>
</evidence>